<proteinExistence type="predicted"/>
<gene>
    <name evidence="2" type="ORF">N7482_002482</name>
</gene>
<evidence type="ECO:0000313" key="2">
    <source>
        <dbReference type="EMBL" id="KAJ5176605.1"/>
    </source>
</evidence>
<reference evidence="2" key="1">
    <citation type="submission" date="2022-11" db="EMBL/GenBank/DDBJ databases">
        <authorList>
            <person name="Petersen C."/>
        </authorList>
    </citation>
    <scope>NUCLEOTIDE SEQUENCE</scope>
    <source>
        <strain evidence="2">IBT 26290</strain>
    </source>
</reference>
<dbReference type="AlphaFoldDB" id="A0A9W9IIU2"/>
<keyword evidence="3" id="KW-1185">Reference proteome</keyword>
<name>A0A9W9IIU2_9EURO</name>
<sequence>MAARKYRKPKRPSFESAFEGLMVSSTSSPNPARQAENLGKSLRNGMRSTLRLDHGIISTSHTITKLGMRNLIPTWFSSQLEPTYEGREEEEEKPVMHKEMASLVLAHTKSGLGKLIQAIEK</sequence>
<accession>A0A9W9IIU2</accession>
<dbReference type="GeneID" id="81423783"/>
<comment type="caution">
    <text evidence="2">The sequence shown here is derived from an EMBL/GenBank/DDBJ whole genome shotgun (WGS) entry which is preliminary data.</text>
</comment>
<dbReference type="EMBL" id="JAPQKN010000001">
    <property type="protein sequence ID" value="KAJ5176605.1"/>
    <property type="molecule type" value="Genomic_DNA"/>
</dbReference>
<feature type="region of interest" description="Disordered" evidence="1">
    <location>
        <begin position="17"/>
        <end position="36"/>
    </location>
</feature>
<protein>
    <submittedName>
        <fullName evidence="2">Uncharacterized protein</fullName>
    </submittedName>
</protein>
<dbReference type="RefSeq" id="XP_056548213.1">
    <property type="nucleotide sequence ID" value="XM_056684607.1"/>
</dbReference>
<evidence type="ECO:0000313" key="3">
    <source>
        <dbReference type="Proteomes" id="UP001149163"/>
    </source>
</evidence>
<organism evidence="2 3">
    <name type="scientific">Penicillium canariense</name>
    <dbReference type="NCBI Taxonomy" id="189055"/>
    <lineage>
        <taxon>Eukaryota</taxon>
        <taxon>Fungi</taxon>
        <taxon>Dikarya</taxon>
        <taxon>Ascomycota</taxon>
        <taxon>Pezizomycotina</taxon>
        <taxon>Eurotiomycetes</taxon>
        <taxon>Eurotiomycetidae</taxon>
        <taxon>Eurotiales</taxon>
        <taxon>Aspergillaceae</taxon>
        <taxon>Penicillium</taxon>
    </lineage>
</organism>
<evidence type="ECO:0000256" key="1">
    <source>
        <dbReference type="SAM" id="MobiDB-lite"/>
    </source>
</evidence>
<dbReference type="Proteomes" id="UP001149163">
    <property type="component" value="Unassembled WGS sequence"/>
</dbReference>
<reference evidence="2" key="2">
    <citation type="journal article" date="2023" name="IMA Fungus">
        <title>Comparative genomic study of the Penicillium genus elucidates a diverse pangenome and 15 lateral gene transfer events.</title>
        <authorList>
            <person name="Petersen C."/>
            <person name="Sorensen T."/>
            <person name="Nielsen M.R."/>
            <person name="Sondergaard T.E."/>
            <person name="Sorensen J.L."/>
            <person name="Fitzpatrick D.A."/>
            <person name="Frisvad J.C."/>
            <person name="Nielsen K.L."/>
        </authorList>
    </citation>
    <scope>NUCLEOTIDE SEQUENCE</scope>
    <source>
        <strain evidence="2">IBT 26290</strain>
    </source>
</reference>